<comment type="subcellular location">
    <subcellularLocation>
        <location evidence="1">Membrane</location>
        <topology evidence="1">Multi-pass membrane protein</topology>
    </subcellularLocation>
</comment>
<feature type="transmembrane region" description="Helical" evidence="15">
    <location>
        <begin position="133"/>
        <end position="153"/>
    </location>
</feature>
<proteinExistence type="inferred from homology"/>
<reference evidence="19" key="2">
    <citation type="submission" date="2021-01" db="EMBL/GenBank/DDBJ databases">
        <authorList>
            <person name="Schikora-Tamarit M.A."/>
        </authorList>
    </citation>
    <scope>NUCLEOTIDE SEQUENCE</scope>
    <source>
        <strain evidence="19">CBS6075</strain>
    </source>
</reference>
<feature type="domain" description="FAD-binding 8" evidence="17">
    <location>
        <begin position="252"/>
        <end position="316"/>
    </location>
</feature>
<feature type="transmembrane region" description="Helical" evidence="15">
    <location>
        <begin position="217"/>
        <end position="234"/>
    </location>
</feature>
<dbReference type="RefSeq" id="XP_046059202.1">
    <property type="nucleotide sequence ID" value="XM_046207550.1"/>
</dbReference>
<dbReference type="EMBL" id="JAEUBE010000414">
    <property type="protein sequence ID" value="KAH3662098.1"/>
    <property type="molecule type" value="Genomic_DNA"/>
</dbReference>
<dbReference type="SFLD" id="SFLDF00463">
    <property type="entry name" value="AIM14"/>
    <property type="match status" value="1"/>
</dbReference>
<evidence type="ECO:0000256" key="10">
    <source>
        <dbReference type="ARBA" id="ARBA00023065"/>
    </source>
</evidence>
<comment type="similarity">
    <text evidence="13">Belongs to the ferric reductase (FRE) family. AIM14 subfamily.</text>
</comment>
<dbReference type="InterPro" id="IPR050369">
    <property type="entry name" value="RBOH/FRE"/>
</dbReference>
<keyword evidence="6" id="KW-0521">NADP</keyword>
<dbReference type="SUPFAM" id="SSF52343">
    <property type="entry name" value="Ferredoxin reductase-like, C-terminal NADP-linked domain"/>
    <property type="match status" value="1"/>
</dbReference>
<evidence type="ECO:0000256" key="13">
    <source>
        <dbReference type="ARBA" id="ARBA00038065"/>
    </source>
</evidence>
<evidence type="ECO:0000256" key="6">
    <source>
        <dbReference type="ARBA" id="ARBA00022857"/>
    </source>
</evidence>
<evidence type="ECO:0000256" key="7">
    <source>
        <dbReference type="ARBA" id="ARBA00022982"/>
    </source>
</evidence>
<keyword evidence="10" id="KW-0406">Ion transport</keyword>
<gene>
    <name evidence="19" type="ORF">OGAPHI_006279</name>
</gene>
<dbReference type="InterPro" id="IPR039261">
    <property type="entry name" value="FNR_nucleotide-bd"/>
</dbReference>
<dbReference type="PANTHER" id="PTHR11972:SF198">
    <property type="entry name" value="METALLOREDUCTASE AIM14-RELATED"/>
    <property type="match status" value="1"/>
</dbReference>
<organism evidence="19 20">
    <name type="scientific">Ogataea philodendri</name>
    <dbReference type="NCBI Taxonomy" id="1378263"/>
    <lineage>
        <taxon>Eukaryota</taxon>
        <taxon>Fungi</taxon>
        <taxon>Dikarya</taxon>
        <taxon>Ascomycota</taxon>
        <taxon>Saccharomycotina</taxon>
        <taxon>Pichiomycetes</taxon>
        <taxon>Pichiales</taxon>
        <taxon>Pichiaceae</taxon>
        <taxon>Ogataea</taxon>
    </lineage>
</organism>
<keyword evidence="5" id="KW-0274">FAD</keyword>
<keyword evidence="2" id="KW-0813">Transport</keyword>
<protein>
    <recommendedName>
        <fullName evidence="14">Probable metalloreductase AIM14</fullName>
    </recommendedName>
</protein>
<dbReference type="PANTHER" id="PTHR11972">
    <property type="entry name" value="NADPH OXIDASE"/>
    <property type="match status" value="1"/>
</dbReference>
<dbReference type="AlphaFoldDB" id="A0A9P8NY76"/>
<dbReference type="GO" id="GO:0005886">
    <property type="term" value="C:plasma membrane"/>
    <property type="evidence" value="ECO:0007669"/>
    <property type="project" value="TreeGrafter"/>
</dbReference>
<keyword evidence="20" id="KW-1185">Reference proteome</keyword>
<evidence type="ECO:0000313" key="20">
    <source>
        <dbReference type="Proteomes" id="UP000769157"/>
    </source>
</evidence>
<evidence type="ECO:0000256" key="11">
    <source>
        <dbReference type="ARBA" id="ARBA00023136"/>
    </source>
</evidence>
<dbReference type="GO" id="GO:0000293">
    <property type="term" value="F:ferric-chelate reductase activity"/>
    <property type="evidence" value="ECO:0007669"/>
    <property type="project" value="TreeGrafter"/>
</dbReference>
<feature type="transmembrane region" description="Helical" evidence="15">
    <location>
        <begin position="25"/>
        <end position="46"/>
    </location>
</feature>
<evidence type="ECO:0000256" key="12">
    <source>
        <dbReference type="ARBA" id="ARBA00037386"/>
    </source>
</evidence>
<feature type="transmembrane region" description="Helical" evidence="15">
    <location>
        <begin position="190"/>
        <end position="210"/>
    </location>
</feature>
<dbReference type="Pfam" id="PF01794">
    <property type="entry name" value="Ferric_reduct"/>
    <property type="match status" value="1"/>
</dbReference>
<evidence type="ECO:0000256" key="4">
    <source>
        <dbReference type="ARBA" id="ARBA00022692"/>
    </source>
</evidence>
<dbReference type="InterPro" id="IPR013121">
    <property type="entry name" value="Fe_red_NAD-bd_6"/>
</dbReference>
<comment type="caution">
    <text evidence="19">The sequence shown here is derived from an EMBL/GenBank/DDBJ whole genome shotgun (WGS) entry which is preliminary data.</text>
</comment>
<dbReference type="Gene3D" id="3.40.50.80">
    <property type="entry name" value="Nucleotide-binding domain of ferredoxin-NADP reductase (FNR) module"/>
    <property type="match status" value="1"/>
</dbReference>
<dbReference type="GO" id="GO:0033215">
    <property type="term" value="P:reductive iron assimilation"/>
    <property type="evidence" value="ECO:0007669"/>
    <property type="project" value="TreeGrafter"/>
</dbReference>
<comment type="function">
    <text evidence="12">Probable cell surface metalloreductase. May be involved in iron or copper homeostasis.</text>
</comment>
<feature type="transmembrane region" description="Helical" evidence="15">
    <location>
        <begin position="66"/>
        <end position="85"/>
    </location>
</feature>
<dbReference type="Pfam" id="PF08030">
    <property type="entry name" value="NAD_binding_6"/>
    <property type="match status" value="1"/>
</dbReference>
<dbReference type="OrthoDB" id="17725at2759"/>
<evidence type="ECO:0000256" key="1">
    <source>
        <dbReference type="ARBA" id="ARBA00004141"/>
    </source>
</evidence>
<keyword evidence="7" id="KW-0249">Electron transport</keyword>
<dbReference type="Proteomes" id="UP000769157">
    <property type="component" value="Unassembled WGS sequence"/>
</dbReference>
<evidence type="ECO:0000259" key="17">
    <source>
        <dbReference type="Pfam" id="PF08022"/>
    </source>
</evidence>
<evidence type="ECO:0000259" key="18">
    <source>
        <dbReference type="Pfam" id="PF08030"/>
    </source>
</evidence>
<keyword evidence="4 15" id="KW-0812">Transmembrane</keyword>
<keyword evidence="3" id="KW-0285">Flavoprotein</keyword>
<dbReference type="GeneID" id="70238243"/>
<keyword evidence="11 15" id="KW-0472">Membrane</keyword>
<feature type="domain" description="Ferric oxidoreductase" evidence="16">
    <location>
        <begin position="97"/>
        <end position="210"/>
    </location>
</feature>
<evidence type="ECO:0000313" key="19">
    <source>
        <dbReference type="EMBL" id="KAH3662098.1"/>
    </source>
</evidence>
<evidence type="ECO:0000256" key="9">
    <source>
        <dbReference type="ARBA" id="ARBA00023002"/>
    </source>
</evidence>
<evidence type="ECO:0000256" key="8">
    <source>
        <dbReference type="ARBA" id="ARBA00022989"/>
    </source>
</evidence>
<name>A0A9P8NY76_9ASCO</name>
<keyword evidence="8 15" id="KW-1133">Transmembrane helix</keyword>
<dbReference type="SFLD" id="SFLDS00052">
    <property type="entry name" value="Ferric_Reductase_Domain"/>
    <property type="match status" value="1"/>
</dbReference>
<feature type="domain" description="Ferric reductase NAD binding" evidence="18">
    <location>
        <begin position="345"/>
        <end position="498"/>
    </location>
</feature>
<sequence length="513" mass="58874">MATADHVELVARHGGHHYDNIKYGYVLFALSIIYLVFRQSALIYYHKAWIRSGRSTTNLGLVNTPMVYTVSIMSGIILILEFFNLNIEEYGVHLKRFGRLAYALTPLDLVLAVRPSPFQLDNYLDTLTLHKWVSRIILALGILHSMGYLVKWLAEDTLEKSLRLLNFYGVIIFVLFDVLLSVSWRKVRSINYTWFIGFHNVVLFAYVVLIQLHARPGVTLLFLINMAILAYQYVVRLISTKSFTTEAVLKAPDSNLEIVQVPRRLLPAQFLPGCHMRISRYSLFNPLFWLLPSHPYTVASVQENTGAFAKLVVKETRFKIEPFEKYWVQPYFRSSLSLEFFQTAENVTIVCGGSGISFGTPIFSHLLRKQQVENKDIKLSCIWITPNVGDLFVLKELEITGIKIYVTRSATNQEVIEDPVSDEFELQTLEDDFQIQDEETGVPELDAESAQTTNTVHYGRRPDLGRLFVQNVNRTIDYANKWIVSCGPPSLNEECKRLADSYKCRYFGENYAM</sequence>
<dbReference type="CDD" id="cd06186">
    <property type="entry name" value="NOX_Duox_like_FAD_NADP"/>
    <property type="match status" value="1"/>
</dbReference>
<evidence type="ECO:0000256" key="5">
    <source>
        <dbReference type="ARBA" id="ARBA00022827"/>
    </source>
</evidence>
<feature type="transmembrane region" description="Helical" evidence="15">
    <location>
        <begin position="165"/>
        <end position="184"/>
    </location>
</feature>
<evidence type="ECO:0000256" key="3">
    <source>
        <dbReference type="ARBA" id="ARBA00022630"/>
    </source>
</evidence>
<keyword evidence="9" id="KW-0560">Oxidoreductase</keyword>
<dbReference type="InterPro" id="IPR013112">
    <property type="entry name" value="FAD-bd_8"/>
</dbReference>
<dbReference type="InterPro" id="IPR013130">
    <property type="entry name" value="Fe3_Rdtase_TM_dom"/>
</dbReference>
<accession>A0A9P8NY76</accession>
<evidence type="ECO:0000256" key="15">
    <source>
        <dbReference type="SAM" id="Phobius"/>
    </source>
</evidence>
<evidence type="ECO:0000256" key="14">
    <source>
        <dbReference type="ARBA" id="ARBA00039704"/>
    </source>
</evidence>
<reference evidence="19" key="1">
    <citation type="journal article" date="2021" name="Open Biol.">
        <title>Shared evolutionary footprints suggest mitochondrial oxidative damage underlies multiple complex I losses in fungi.</title>
        <authorList>
            <person name="Schikora-Tamarit M.A."/>
            <person name="Marcet-Houben M."/>
            <person name="Nosek J."/>
            <person name="Gabaldon T."/>
        </authorList>
    </citation>
    <scope>NUCLEOTIDE SEQUENCE</scope>
    <source>
        <strain evidence="19">CBS6075</strain>
    </source>
</reference>
<dbReference type="SFLD" id="SFLDG01168">
    <property type="entry name" value="Ferric_reductase_subgroup_(FRE"/>
    <property type="match status" value="1"/>
</dbReference>
<evidence type="ECO:0000256" key="2">
    <source>
        <dbReference type="ARBA" id="ARBA00022448"/>
    </source>
</evidence>
<evidence type="ECO:0000259" key="16">
    <source>
        <dbReference type="Pfam" id="PF01794"/>
    </source>
</evidence>
<dbReference type="Pfam" id="PF08022">
    <property type="entry name" value="FAD_binding_8"/>
    <property type="match status" value="1"/>
</dbReference>